<organism evidence="1">
    <name type="scientific">marine sediment metagenome</name>
    <dbReference type="NCBI Taxonomy" id="412755"/>
    <lineage>
        <taxon>unclassified sequences</taxon>
        <taxon>metagenomes</taxon>
        <taxon>ecological metagenomes</taxon>
    </lineage>
</organism>
<gene>
    <name evidence="1" type="ORF">LCGC14_0549730</name>
</gene>
<dbReference type="AlphaFoldDB" id="A0A0F9UBP0"/>
<accession>A0A0F9UBP0</accession>
<proteinExistence type="predicted"/>
<comment type="caution">
    <text evidence="1">The sequence shown here is derived from an EMBL/GenBank/DDBJ whole genome shotgun (WGS) entry which is preliminary data.</text>
</comment>
<evidence type="ECO:0000313" key="1">
    <source>
        <dbReference type="EMBL" id="KKN58681.1"/>
    </source>
</evidence>
<sequence>MPNAKDPQERDQAEKIFLIGQLGGGKTTQFLTLPRPAFMYIFDPSGFNAIQGHDIDFEEYLPHKLNITVAPIPKGGATPIGMQKGEERIKAQAFAQWEQHFMEALDSGFFEKYNSIGLDSITTLSDIAMDDILAREGMIGYPPQLTHYNVLKTQISRILRALCALEKTLLVTGHTMYKQNDTAMKMMNEILITGDLQVRAPLLFSTVGRCDYDVQADGKKKFTIQTIKDKYNENLKSNIPGITGIQDITISDFQSPHNSGLGYLIKRGKAA</sequence>
<dbReference type="Pfam" id="PF13479">
    <property type="entry name" value="AAA_24"/>
    <property type="match status" value="1"/>
</dbReference>
<reference evidence="1" key="1">
    <citation type="journal article" date="2015" name="Nature">
        <title>Complex archaea that bridge the gap between prokaryotes and eukaryotes.</title>
        <authorList>
            <person name="Spang A."/>
            <person name="Saw J.H."/>
            <person name="Jorgensen S.L."/>
            <person name="Zaremba-Niedzwiedzka K."/>
            <person name="Martijn J."/>
            <person name="Lind A.E."/>
            <person name="van Eijk R."/>
            <person name="Schleper C."/>
            <person name="Guy L."/>
            <person name="Ettema T.J."/>
        </authorList>
    </citation>
    <scope>NUCLEOTIDE SEQUENCE</scope>
</reference>
<name>A0A0F9UBP0_9ZZZZ</name>
<protein>
    <recommendedName>
        <fullName evidence="2">Phage nucleotide-binding protein</fullName>
    </recommendedName>
</protein>
<dbReference type="EMBL" id="LAZR01000751">
    <property type="protein sequence ID" value="KKN58681.1"/>
    <property type="molecule type" value="Genomic_DNA"/>
</dbReference>
<evidence type="ECO:0008006" key="2">
    <source>
        <dbReference type="Google" id="ProtNLM"/>
    </source>
</evidence>